<protein>
    <recommendedName>
        <fullName evidence="3">DUF5072 domain-containing protein</fullName>
    </recommendedName>
</protein>
<dbReference type="EMBL" id="FUWV01000001">
    <property type="protein sequence ID" value="SJZ37942.1"/>
    <property type="molecule type" value="Genomic_DNA"/>
</dbReference>
<dbReference type="RefSeq" id="WP_087677807.1">
    <property type="nucleotide sequence ID" value="NZ_FUWV01000001.1"/>
</dbReference>
<keyword evidence="2" id="KW-1185">Reference proteome</keyword>
<evidence type="ECO:0000313" key="2">
    <source>
        <dbReference type="Proteomes" id="UP000196365"/>
    </source>
</evidence>
<evidence type="ECO:0008006" key="3">
    <source>
        <dbReference type="Google" id="ProtNLM"/>
    </source>
</evidence>
<gene>
    <name evidence="1" type="ORF">SAMN02745973_00369</name>
</gene>
<dbReference type="Proteomes" id="UP000196365">
    <property type="component" value="Unassembled WGS sequence"/>
</dbReference>
<dbReference type="OrthoDB" id="2227204at2"/>
<reference evidence="1 2" key="1">
    <citation type="submission" date="2017-02" db="EMBL/GenBank/DDBJ databases">
        <authorList>
            <person name="Peterson S.W."/>
        </authorList>
    </citation>
    <scope>NUCLEOTIDE SEQUENCE [LARGE SCALE GENOMIC DNA]</scope>
    <source>
        <strain evidence="1 2">DSM 15102</strain>
    </source>
</reference>
<dbReference type="Pfam" id="PF16807">
    <property type="entry name" value="Phage_tail_terminator_4"/>
    <property type="match status" value="1"/>
</dbReference>
<proteinExistence type="predicted"/>
<sequence length="135" mass="15735">MIKKLSFIEVLEGIINLIELKTGKRCYDDIPINANLPFYFAEIIGQEPDPSKTMWKEKYYVNIHAFSEGGSSIHIYNTIQELEEAMTESITIKENYELIRQHPTGLQRILTEEDNIKHAVLGYEFLIMYGYKTKL</sequence>
<accession>A0A1T4K6A6</accession>
<evidence type="ECO:0000313" key="1">
    <source>
        <dbReference type="EMBL" id="SJZ37942.1"/>
    </source>
</evidence>
<organism evidence="1 2">
    <name type="scientific">Garciella nitratireducens DSM 15102</name>
    <dbReference type="NCBI Taxonomy" id="1121911"/>
    <lineage>
        <taxon>Bacteria</taxon>
        <taxon>Bacillati</taxon>
        <taxon>Bacillota</taxon>
        <taxon>Clostridia</taxon>
        <taxon>Eubacteriales</taxon>
        <taxon>Eubacteriaceae</taxon>
        <taxon>Garciella</taxon>
    </lineage>
</organism>
<dbReference type="InterPro" id="IPR053745">
    <property type="entry name" value="Viral_Tail_Comp_sf"/>
</dbReference>
<name>A0A1T4K6A6_9FIRM</name>
<dbReference type="AlphaFoldDB" id="A0A1T4K6A6"/>
<dbReference type="Gene3D" id="3.30.2000.30">
    <property type="match status" value="1"/>
</dbReference>